<evidence type="ECO:0000256" key="1">
    <source>
        <dbReference type="ARBA" id="ARBA00022553"/>
    </source>
</evidence>
<dbReference type="Pfam" id="PF00072">
    <property type="entry name" value="Response_reg"/>
    <property type="match status" value="1"/>
</dbReference>
<proteinExistence type="predicted"/>
<dbReference type="Proteomes" id="UP000461730">
    <property type="component" value="Unassembled WGS sequence"/>
</dbReference>
<name>A0A7K1U083_9BACT</name>
<protein>
    <submittedName>
        <fullName evidence="4">Response regulator</fullName>
    </submittedName>
</protein>
<dbReference type="EMBL" id="WRXN01000001">
    <property type="protein sequence ID" value="MVT07710.1"/>
    <property type="molecule type" value="Genomic_DNA"/>
</dbReference>
<dbReference type="GO" id="GO:0000160">
    <property type="term" value="P:phosphorelay signal transduction system"/>
    <property type="evidence" value="ECO:0007669"/>
    <property type="project" value="InterPro"/>
</dbReference>
<sequence>MKHLSVAIVDDNDTMRSSARVLLKMLGYYVAIEAKNGQDLISQLESAMAQPDICLLDLNMPVMDGFETAQVLSQKYPGIRILAFSAQATPSQIQRIKSCGAHGFLSKESDIQRWREELRKIAPD</sequence>
<feature type="modified residue" description="4-aspartylphosphate" evidence="2">
    <location>
        <position position="57"/>
    </location>
</feature>
<keyword evidence="1 2" id="KW-0597">Phosphoprotein</keyword>
<dbReference type="PANTHER" id="PTHR44591:SF3">
    <property type="entry name" value="RESPONSE REGULATORY DOMAIN-CONTAINING PROTEIN"/>
    <property type="match status" value="1"/>
</dbReference>
<dbReference type="InterPro" id="IPR058245">
    <property type="entry name" value="NreC/VraR/RcsB-like_REC"/>
</dbReference>
<dbReference type="InterPro" id="IPR011006">
    <property type="entry name" value="CheY-like_superfamily"/>
</dbReference>
<dbReference type="InterPro" id="IPR001789">
    <property type="entry name" value="Sig_transdc_resp-reg_receiver"/>
</dbReference>
<dbReference type="PROSITE" id="PS50110">
    <property type="entry name" value="RESPONSE_REGULATORY"/>
    <property type="match status" value="1"/>
</dbReference>
<dbReference type="CDD" id="cd17535">
    <property type="entry name" value="REC_NarL-like"/>
    <property type="match status" value="1"/>
</dbReference>
<feature type="domain" description="Response regulatory" evidence="3">
    <location>
        <begin position="5"/>
        <end position="122"/>
    </location>
</feature>
<dbReference type="AlphaFoldDB" id="A0A7K1U083"/>
<evidence type="ECO:0000256" key="2">
    <source>
        <dbReference type="PROSITE-ProRule" id="PRU00169"/>
    </source>
</evidence>
<reference evidence="4 5" key="1">
    <citation type="submission" date="2019-12" db="EMBL/GenBank/DDBJ databases">
        <title>Chitinophaga sp. strain ysch24 (GDMCC 1.1355), whole genome shotgun sequence.</title>
        <authorList>
            <person name="Zhang X."/>
        </authorList>
    </citation>
    <scope>NUCLEOTIDE SEQUENCE [LARGE SCALE GENOMIC DNA]</scope>
    <source>
        <strain evidence="5">ysch24</strain>
    </source>
</reference>
<comment type="caution">
    <text evidence="4">The sequence shown here is derived from an EMBL/GenBank/DDBJ whole genome shotgun (WGS) entry which is preliminary data.</text>
</comment>
<dbReference type="Gene3D" id="3.40.50.2300">
    <property type="match status" value="1"/>
</dbReference>
<keyword evidence="5" id="KW-1185">Reference proteome</keyword>
<accession>A0A7K1U083</accession>
<organism evidence="4 5">
    <name type="scientific">Chitinophaga tropicalis</name>
    <dbReference type="NCBI Taxonomy" id="2683588"/>
    <lineage>
        <taxon>Bacteria</taxon>
        <taxon>Pseudomonadati</taxon>
        <taxon>Bacteroidota</taxon>
        <taxon>Chitinophagia</taxon>
        <taxon>Chitinophagales</taxon>
        <taxon>Chitinophagaceae</taxon>
        <taxon>Chitinophaga</taxon>
    </lineage>
</organism>
<dbReference type="RefSeq" id="WP_157305090.1">
    <property type="nucleotide sequence ID" value="NZ_WRXN01000001.1"/>
</dbReference>
<dbReference type="PANTHER" id="PTHR44591">
    <property type="entry name" value="STRESS RESPONSE REGULATOR PROTEIN 1"/>
    <property type="match status" value="1"/>
</dbReference>
<dbReference type="SMART" id="SM00448">
    <property type="entry name" value="REC"/>
    <property type="match status" value="1"/>
</dbReference>
<dbReference type="SUPFAM" id="SSF52172">
    <property type="entry name" value="CheY-like"/>
    <property type="match status" value="1"/>
</dbReference>
<evidence type="ECO:0000259" key="3">
    <source>
        <dbReference type="PROSITE" id="PS50110"/>
    </source>
</evidence>
<dbReference type="InterPro" id="IPR050595">
    <property type="entry name" value="Bact_response_regulator"/>
</dbReference>
<gene>
    <name evidence="4" type="ORF">GO493_05515</name>
</gene>
<evidence type="ECO:0000313" key="4">
    <source>
        <dbReference type="EMBL" id="MVT07710.1"/>
    </source>
</evidence>
<evidence type="ECO:0000313" key="5">
    <source>
        <dbReference type="Proteomes" id="UP000461730"/>
    </source>
</evidence>